<evidence type="ECO:0000256" key="4">
    <source>
        <dbReference type="ARBA" id="ARBA00022737"/>
    </source>
</evidence>
<keyword evidence="4 7" id="KW-0677">Repeat</keyword>
<evidence type="ECO:0000256" key="3">
    <source>
        <dbReference type="ARBA" id="ARBA00022679"/>
    </source>
</evidence>
<evidence type="ECO:0000256" key="2">
    <source>
        <dbReference type="ARBA" id="ARBA00022556"/>
    </source>
</evidence>
<protein>
    <recommendedName>
        <fullName evidence="7">UDP-3-O-acylglucosamine N-acyltransferase</fullName>
        <ecNumber evidence="7">2.3.1.191</ecNumber>
    </recommendedName>
</protein>
<name>A0A1Y5T2H7_9PROT</name>
<feature type="active site" description="Proton acceptor" evidence="7">
    <location>
        <position position="251"/>
    </location>
</feature>
<feature type="domain" description="UDP-3-O-[3-hydroxymyristoyl] glucosamine N-acyltransferase non-repeat region" evidence="8">
    <location>
        <begin position="35"/>
        <end position="101"/>
    </location>
</feature>
<dbReference type="UniPathway" id="UPA00973"/>
<dbReference type="FunCoup" id="A0A1Y5T2H7">
    <property type="interactions" value="382"/>
</dbReference>
<dbReference type="EMBL" id="FWFR01000002">
    <property type="protein sequence ID" value="SLN54093.1"/>
    <property type="molecule type" value="Genomic_DNA"/>
</dbReference>
<dbReference type="InterPro" id="IPR007691">
    <property type="entry name" value="LpxD"/>
</dbReference>
<dbReference type="GO" id="GO:0103118">
    <property type="term" value="F:UDP-3-O-[(3R)-3-hydroxyacyl]-glucosamine N-acyltransferase activity"/>
    <property type="evidence" value="ECO:0007669"/>
    <property type="project" value="UniProtKB-EC"/>
</dbReference>
<dbReference type="GO" id="GO:0016020">
    <property type="term" value="C:membrane"/>
    <property type="evidence" value="ECO:0007669"/>
    <property type="project" value="GOC"/>
</dbReference>
<dbReference type="PROSITE" id="PS00101">
    <property type="entry name" value="HEXAPEP_TRANSFERASES"/>
    <property type="match status" value="1"/>
</dbReference>
<evidence type="ECO:0000259" key="8">
    <source>
        <dbReference type="Pfam" id="PF04613"/>
    </source>
</evidence>
<dbReference type="InterPro" id="IPR001451">
    <property type="entry name" value="Hexapep"/>
</dbReference>
<comment type="similarity">
    <text evidence="7">Belongs to the transferase hexapeptide repeat family. LpxD subfamily.</text>
</comment>
<dbReference type="Proteomes" id="UP000193200">
    <property type="component" value="Unassembled WGS sequence"/>
</dbReference>
<dbReference type="NCBIfam" id="TIGR01853">
    <property type="entry name" value="lipid_A_lpxD"/>
    <property type="match status" value="1"/>
</dbReference>
<dbReference type="OrthoDB" id="9784739at2"/>
<keyword evidence="3 7" id="KW-0808">Transferase</keyword>
<dbReference type="Gene3D" id="2.160.10.10">
    <property type="entry name" value="Hexapeptide repeat proteins"/>
    <property type="match status" value="1"/>
</dbReference>
<keyword evidence="1 7" id="KW-0444">Lipid biosynthesis</keyword>
<comment type="catalytic activity">
    <reaction evidence="7">
        <text>a UDP-3-O-[(3R)-3-hydroxyacyl]-alpha-D-glucosamine + a (3R)-hydroxyacyl-[ACP] = a UDP-2-N,3-O-bis[(3R)-3-hydroxyacyl]-alpha-D-glucosamine + holo-[ACP] + H(+)</text>
        <dbReference type="Rhea" id="RHEA:53836"/>
        <dbReference type="Rhea" id="RHEA-COMP:9685"/>
        <dbReference type="Rhea" id="RHEA-COMP:9945"/>
        <dbReference type="ChEBI" id="CHEBI:15378"/>
        <dbReference type="ChEBI" id="CHEBI:64479"/>
        <dbReference type="ChEBI" id="CHEBI:78827"/>
        <dbReference type="ChEBI" id="CHEBI:137740"/>
        <dbReference type="ChEBI" id="CHEBI:137748"/>
        <dbReference type="EC" id="2.3.1.191"/>
    </reaction>
</comment>
<keyword evidence="2 7" id="KW-0441">Lipid A biosynthesis</keyword>
<dbReference type="NCBIfam" id="NF002060">
    <property type="entry name" value="PRK00892.1"/>
    <property type="match status" value="1"/>
</dbReference>
<accession>A0A1Y5T2H7</accession>
<comment type="pathway">
    <text evidence="7">Bacterial outer membrane biogenesis; LPS lipid A biosynthesis.</text>
</comment>
<keyword evidence="6 7" id="KW-0012">Acyltransferase</keyword>
<keyword evidence="10" id="KW-1185">Reference proteome</keyword>
<evidence type="ECO:0000256" key="6">
    <source>
        <dbReference type="ARBA" id="ARBA00023315"/>
    </source>
</evidence>
<dbReference type="GO" id="GO:0009245">
    <property type="term" value="P:lipid A biosynthetic process"/>
    <property type="evidence" value="ECO:0007669"/>
    <property type="project" value="UniProtKB-UniRule"/>
</dbReference>
<dbReference type="InParanoid" id="A0A1Y5T2H7"/>
<dbReference type="HAMAP" id="MF_00523">
    <property type="entry name" value="LpxD"/>
    <property type="match status" value="1"/>
</dbReference>
<dbReference type="PANTHER" id="PTHR43378">
    <property type="entry name" value="UDP-3-O-ACYLGLUCOSAMINE N-ACYLTRANSFERASE"/>
    <property type="match status" value="1"/>
</dbReference>
<dbReference type="CDD" id="cd03352">
    <property type="entry name" value="LbH_LpxD"/>
    <property type="match status" value="1"/>
</dbReference>
<dbReference type="RefSeq" id="WP_085883657.1">
    <property type="nucleotide sequence ID" value="NZ_FWFR01000002.1"/>
</dbReference>
<evidence type="ECO:0000313" key="9">
    <source>
        <dbReference type="EMBL" id="SLN54093.1"/>
    </source>
</evidence>
<dbReference type="Pfam" id="PF04613">
    <property type="entry name" value="LpxD"/>
    <property type="match status" value="1"/>
</dbReference>
<reference evidence="9 10" key="1">
    <citation type="submission" date="2017-03" db="EMBL/GenBank/DDBJ databases">
        <authorList>
            <person name="Afonso C.L."/>
            <person name="Miller P.J."/>
            <person name="Scott M.A."/>
            <person name="Spackman E."/>
            <person name="Goraichik I."/>
            <person name="Dimitrov K.M."/>
            <person name="Suarez D.L."/>
            <person name="Swayne D.E."/>
        </authorList>
    </citation>
    <scope>NUCLEOTIDE SEQUENCE [LARGE SCALE GENOMIC DNA]</scope>
    <source>
        <strain evidence="9 10">CECT 7691</strain>
    </source>
</reference>
<evidence type="ECO:0000313" key="10">
    <source>
        <dbReference type="Proteomes" id="UP000193200"/>
    </source>
</evidence>
<dbReference type="Gene3D" id="3.40.1390.10">
    <property type="entry name" value="MurE/MurF, N-terminal domain"/>
    <property type="match status" value="1"/>
</dbReference>
<dbReference type="InterPro" id="IPR018357">
    <property type="entry name" value="Hexapep_transf_CS"/>
</dbReference>
<dbReference type="PANTHER" id="PTHR43378:SF2">
    <property type="entry name" value="UDP-3-O-ACYLGLUCOSAMINE N-ACYLTRANSFERASE 1, MITOCHONDRIAL-RELATED"/>
    <property type="match status" value="1"/>
</dbReference>
<evidence type="ECO:0000256" key="7">
    <source>
        <dbReference type="HAMAP-Rule" id="MF_00523"/>
    </source>
</evidence>
<comment type="function">
    <text evidence="7">Catalyzes the N-acylation of UDP-3-O-acylglucosamine using 3-hydroxyacyl-ACP as the acyl donor. Is involved in the biosynthesis of lipid A, a phosphorylated glycolipid that anchors the lipopolysaccharide to the outer membrane of the cell.</text>
</comment>
<comment type="subunit">
    <text evidence="7">Homotrimer.</text>
</comment>
<organism evidence="9 10">
    <name type="scientific">Oceanibacterium hippocampi</name>
    <dbReference type="NCBI Taxonomy" id="745714"/>
    <lineage>
        <taxon>Bacteria</taxon>
        <taxon>Pseudomonadati</taxon>
        <taxon>Pseudomonadota</taxon>
        <taxon>Alphaproteobacteria</taxon>
        <taxon>Sneathiellales</taxon>
        <taxon>Sneathiellaceae</taxon>
        <taxon>Oceanibacterium</taxon>
    </lineage>
</organism>
<dbReference type="AlphaFoldDB" id="A0A1Y5T2H7"/>
<dbReference type="InterPro" id="IPR011004">
    <property type="entry name" value="Trimer_LpxA-like_sf"/>
</dbReference>
<dbReference type="EC" id="2.3.1.191" evidence="7"/>
<dbReference type="GO" id="GO:0016410">
    <property type="term" value="F:N-acyltransferase activity"/>
    <property type="evidence" value="ECO:0007669"/>
    <property type="project" value="InterPro"/>
</dbReference>
<sequence length="341" mass="35103">MPDPRFFQSSGPFRLGELAGIGGGRLAEPADEGLQIGNIAPLQDAGPGDLTFFDNRKYLDAFRDTAAAACVVAEKDAARARAGMPLILSETPYKTFALIAQAFYPRPAIEPARHESAVIAPSAVIGEDCRIDPFAVIEAGAEIGAGTAIGAGTVIGRRVVVGRDCRIGAHVSLSHCLVGDRVTIHPGARIGQDGFGFAPDPAGHVRVPQIGRVVISDDVEIGANSTIDRGAGPDTVIGAGTWIDNLVQIGHNVRVGRGCILVAQSGVSGSTVLGDFVAAGGQVGFAGHLKIGAGAQLAAKAGVMSDVPAGETYCGAPAQPIRDFFREVAVLRRLAKKGTTK</sequence>
<keyword evidence="5 7" id="KW-0443">Lipid metabolism</keyword>
<dbReference type="Pfam" id="PF00132">
    <property type="entry name" value="Hexapep"/>
    <property type="match status" value="3"/>
</dbReference>
<evidence type="ECO:0000256" key="1">
    <source>
        <dbReference type="ARBA" id="ARBA00022516"/>
    </source>
</evidence>
<dbReference type="InterPro" id="IPR020573">
    <property type="entry name" value="UDP_GlcNAc_AcTrfase_non-rep"/>
</dbReference>
<evidence type="ECO:0000256" key="5">
    <source>
        <dbReference type="ARBA" id="ARBA00023098"/>
    </source>
</evidence>
<proteinExistence type="inferred from homology"/>
<gene>
    <name evidence="7 9" type="primary">lpxD</name>
    <name evidence="9" type="ORF">OCH7691_02283</name>
</gene>
<dbReference type="SUPFAM" id="SSF51161">
    <property type="entry name" value="Trimeric LpxA-like enzymes"/>
    <property type="match status" value="1"/>
</dbReference>